<evidence type="ECO:0000313" key="2">
    <source>
        <dbReference type="Proteomes" id="UP001060215"/>
    </source>
</evidence>
<dbReference type="EMBL" id="CM045766">
    <property type="protein sequence ID" value="KAI8002171.1"/>
    <property type="molecule type" value="Genomic_DNA"/>
</dbReference>
<name>A0ACC0GRM8_9ERIC</name>
<reference evidence="1 2" key="1">
    <citation type="journal article" date="2022" name="Plant J.">
        <title>Chromosome-level genome of Camellia lanceoleosa provides a valuable resource for understanding genome evolution and self-incompatibility.</title>
        <authorList>
            <person name="Gong W."/>
            <person name="Xiao S."/>
            <person name="Wang L."/>
            <person name="Liao Z."/>
            <person name="Chang Y."/>
            <person name="Mo W."/>
            <person name="Hu G."/>
            <person name="Li W."/>
            <person name="Zhao G."/>
            <person name="Zhu H."/>
            <person name="Hu X."/>
            <person name="Ji K."/>
            <person name="Xiang X."/>
            <person name="Song Q."/>
            <person name="Yuan D."/>
            <person name="Jin S."/>
            <person name="Zhang L."/>
        </authorList>
    </citation>
    <scope>NUCLEOTIDE SEQUENCE [LARGE SCALE GENOMIC DNA]</scope>
    <source>
        <strain evidence="1">SQ_2022a</strain>
    </source>
</reference>
<organism evidence="1 2">
    <name type="scientific">Camellia lanceoleosa</name>
    <dbReference type="NCBI Taxonomy" id="1840588"/>
    <lineage>
        <taxon>Eukaryota</taxon>
        <taxon>Viridiplantae</taxon>
        <taxon>Streptophyta</taxon>
        <taxon>Embryophyta</taxon>
        <taxon>Tracheophyta</taxon>
        <taxon>Spermatophyta</taxon>
        <taxon>Magnoliopsida</taxon>
        <taxon>eudicotyledons</taxon>
        <taxon>Gunneridae</taxon>
        <taxon>Pentapetalae</taxon>
        <taxon>asterids</taxon>
        <taxon>Ericales</taxon>
        <taxon>Theaceae</taxon>
        <taxon>Camellia</taxon>
    </lineage>
</organism>
<proteinExistence type="predicted"/>
<gene>
    <name evidence="1" type="ORF">LOK49_LG08G01731</name>
</gene>
<accession>A0ACC0GRM8</accession>
<protein>
    <submittedName>
        <fullName evidence="1">Uncharacterized protein</fullName>
    </submittedName>
</protein>
<sequence length="312" mass="36099">MYLPREISRLGFLECLKVSLYGYGRSYREGKKIHKRIPTGLLASLYVLKVVSIDVNPDDDERIADIKDVANELLFLRTLMTVKLYFPEVGLLKVFTSVQNFKFTVGHQKQCIISYLPHEVEEEFEKQENYLKYRNGKYIPIEIQNALKYTCAFFLERHWTVKKLSELGNENMVELKFCLLVECNELQTIIDGGEFCTGGESGVDKKNRLKEISLLDLPELVSISSCLCIAPKLERIIIYACPMLERLSPMELSSNNLKVIKGEIEWWDSLKWHEFEWSGRQDYRASIFVELERDASLMDQLAESGNSLQGKI</sequence>
<dbReference type="Proteomes" id="UP001060215">
    <property type="component" value="Chromosome 9"/>
</dbReference>
<evidence type="ECO:0000313" key="1">
    <source>
        <dbReference type="EMBL" id="KAI8002171.1"/>
    </source>
</evidence>
<comment type="caution">
    <text evidence="1">The sequence shown here is derived from an EMBL/GenBank/DDBJ whole genome shotgun (WGS) entry which is preliminary data.</text>
</comment>
<keyword evidence="2" id="KW-1185">Reference proteome</keyword>